<evidence type="ECO:0000259" key="6">
    <source>
        <dbReference type="PROSITE" id="PS50977"/>
    </source>
</evidence>
<dbReference type="PROSITE" id="PS50977">
    <property type="entry name" value="HTH_TETR_2"/>
    <property type="match status" value="1"/>
</dbReference>
<dbReference type="InterPro" id="IPR036271">
    <property type="entry name" value="Tet_transcr_reg_TetR-rel_C_sf"/>
</dbReference>
<feature type="domain" description="HTH tetR-type" evidence="6">
    <location>
        <begin position="8"/>
        <end position="68"/>
    </location>
</feature>
<evidence type="ECO:0000313" key="8">
    <source>
        <dbReference type="Proteomes" id="UP000002484"/>
    </source>
</evidence>
<reference evidence="7 8" key="1">
    <citation type="submission" date="2010-10" db="EMBL/GenBank/DDBJ databases">
        <title>Complete sequence of Frankia sp. EuI1c.</title>
        <authorList>
            <consortium name="US DOE Joint Genome Institute"/>
            <person name="Lucas S."/>
            <person name="Copeland A."/>
            <person name="Lapidus A."/>
            <person name="Cheng J.-F."/>
            <person name="Bruce D."/>
            <person name="Goodwin L."/>
            <person name="Pitluck S."/>
            <person name="Chertkov O."/>
            <person name="Detter J.C."/>
            <person name="Han C."/>
            <person name="Tapia R."/>
            <person name="Land M."/>
            <person name="Hauser L."/>
            <person name="Jeffries C."/>
            <person name="Kyrpides N."/>
            <person name="Ivanova N."/>
            <person name="Mikhailova N."/>
            <person name="Beauchemin N."/>
            <person name="Sen A."/>
            <person name="Sur S.A."/>
            <person name="Gtari M."/>
            <person name="Wall L."/>
            <person name="Tisa L."/>
            <person name="Woyke T."/>
        </authorList>
    </citation>
    <scope>NUCLEOTIDE SEQUENCE [LARGE SCALE GENOMIC DNA]</scope>
    <source>
        <strain evidence="8">DSM 45817 / CECT 9037 / EuI1c</strain>
    </source>
</reference>
<dbReference type="Pfam" id="PF00440">
    <property type="entry name" value="TetR_N"/>
    <property type="match status" value="1"/>
</dbReference>
<keyword evidence="3 5" id="KW-0238">DNA-binding</keyword>
<dbReference type="AlphaFoldDB" id="E3J9V0"/>
<protein>
    <submittedName>
        <fullName evidence="7">Regulatory protein TetR</fullName>
    </submittedName>
</protein>
<keyword evidence="1" id="KW-0678">Repressor</keyword>
<dbReference type="PANTHER" id="PTHR30055">
    <property type="entry name" value="HTH-TYPE TRANSCRIPTIONAL REGULATOR RUTR"/>
    <property type="match status" value="1"/>
</dbReference>
<dbReference type="HOGENOM" id="CLU_069356_15_10_11"/>
<dbReference type="InterPro" id="IPR039538">
    <property type="entry name" value="BetI_C"/>
</dbReference>
<feature type="DNA-binding region" description="H-T-H motif" evidence="5">
    <location>
        <begin position="31"/>
        <end position="50"/>
    </location>
</feature>
<dbReference type="STRING" id="298654.FraEuI1c_0429"/>
<organism evidence="7 8">
    <name type="scientific">Pseudofrankia inefficax (strain DSM 45817 / CECT 9037 / DDB 130130 / EuI1c)</name>
    <name type="common">Frankia inefficax</name>
    <dbReference type="NCBI Taxonomy" id="298654"/>
    <lineage>
        <taxon>Bacteria</taxon>
        <taxon>Bacillati</taxon>
        <taxon>Actinomycetota</taxon>
        <taxon>Actinomycetes</taxon>
        <taxon>Frankiales</taxon>
        <taxon>Frankiaceae</taxon>
        <taxon>Pseudofrankia</taxon>
    </lineage>
</organism>
<proteinExistence type="predicted"/>
<dbReference type="GO" id="GO:0000976">
    <property type="term" value="F:transcription cis-regulatory region binding"/>
    <property type="evidence" value="ECO:0007669"/>
    <property type="project" value="TreeGrafter"/>
</dbReference>
<evidence type="ECO:0000256" key="4">
    <source>
        <dbReference type="ARBA" id="ARBA00023163"/>
    </source>
</evidence>
<dbReference type="Gene3D" id="1.10.357.10">
    <property type="entry name" value="Tetracycline Repressor, domain 2"/>
    <property type="match status" value="1"/>
</dbReference>
<sequence>MPKRVDHDARRRQIADALLRVAASRGLHAVGFREVAAEAGVSVRLVQYYFETKEQLFLFGLRRVGEQFGERVAAQLAPPLSQGASAGERAGRPAESARARIERVLLATMPLDEDSRPLYVTYTQYFALALTEPGLAAQPYTGDPDILATWLTDQLRGCQGAGLLPPTAVLTDEATVLLALTTGLGTALLAGTRSPAEARQALAHHLDRLLGPPVGVSVDGAPGRRGYR</sequence>
<dbReference type="GO" id="GO:0003700">
    <property type="term" value="F:DNA-binding transcription factor activity"/>
    <property type="evidence" value="ECO:0007669"/>
    <property type="project" value="TreeGrafter"/>
</dbReference>
<keyword evidence="8" id="KW-1185">Reference proteome</keyword>
<dbReference type="InterPro" id="IPR009057">
    <property type="entry name" value="Homeodomain-like_sf"/>
</dbReference>
<dbReference type="KEGG" id="fri:FraEuI1c_0429"/>
<gene>
    <name evidence="7" type="ordered locus">FraEuI1c_0429</name>
</gene>
<keyword evidence="4" id="KW-0804">Transcription</keyword>
<dbReference type="OrthoDB" id="9816296at2"/>
<dbReference type="SUPFAM" id="SSF48498">
    <property type="entry name" value="Tetracyclin repressor-like, C-terminal domain"/>
    <property type="match status" value="1"/>
</dbReference>
<dbReference type="EMBL" id="CP002299">
    <property type="protein sequence ID" value="ADP78512.1"/>
    <property type="molecule type" value="Genomic_DNA"/>
</dbReference>
<accession>E3J9V0</accession>
<evidence type="ECO:0000256" key="3">
    <source>
        <dbReference type="ARBA" id="ARBA00023125"/>
    </source>
</evidence>
<dbReference type="InterPro" id="IPR001647">
    <property type="entry name" value="HTH_TetR"/>
</dbReference>
<dbReference type="Proteomes" id="UP000002484">
    <property type="component" value="Chromosome"/>
</dbReference>
<dbReference type="InterPro" id="IPR050109">
    <property type="entry name" value="HTH-type_TetR-like_transc_reg"/>
</dbReference>
<dbReference type="RefSeq" id="WP_013421634.1">
    <property type="nucleotide sequence ID" value="NC_014666.1"/>
</dbReference>
<keyword evidence="2" id="KW-0805">Transcription regulation</keyword>
<evidence type="ECO:0000256" key="1">
    <source>
        <dbReference type="ARBA" id="ARBA00022491"/>
    </source>
</evidence>
<name>E3J9V0_PSEI1</name>
<dbReference type="SUPFAM" id="SSF46689">
    <property type="entry name" value="Homeodomain-like"/>
    <property type="match status" value="1"/>
</dbReference>
<evidence type="ECO:0000256" key="2">
    <source>
        <dbReference type="ARBA" id="ARBA00023015"/>
    </source>
</evidence>
<dbReference type="Pfam" id="PF13977">
    <property type="entry name" value="TetR_C_6"/>
    <property type="match status" value="1"/>
</dbReference>
<dbReference type="eggNOG" id="COG1309">
    <property type="taxonomic scope" value="Bacteria"/>
</dbReference>
<evidence type="ECO:0000256" key="5">
    <source>
        <dbReference type="PROSITE-ProRule" id="PRU00335"/>
    </source>
</evidence>
<dbReference type="PANTHER" id="PTHR30055:SF234">
    <property type="entry name" value="HTH-TYPE TRANSCRIPTIONAL REGULATOR BETI"/>
    <property type="match status" value="1"/>
</dbReference>
<evidence type="ECO:0000313" key="7">
    <source>
        <dbReference type="EMBL" id="ADP78512.1"/>
    </source>
</evidence>
<dbReference type="InParanoid" id="E3J9V0"/>